<keyword evidence="8 16" id="KW-0472">Membrane</keyword>
<evidence type="ECO:0000256" key="2">
    <source>
        <dbReference type="ARBA" id="ARBA00005314"/>
    </source>
</evidence>
<dbReference type="GO" id="GO:0007166">
    <property type="term" value="P:cell surface receptor signaling pathway"/>
    <property type="evidence" value="ECO:0007669"/>
    <property type="project" value="InterPro"/>
</dbReference>
<dbReference type="GO" id="GO:0040008">
    <property type="term" value="P:regulation of growth"/>
    <property type="evidence" value="ECO:0007669"/>
    <property type="project" value="UniProtKB-ARBA"/>
</dbReference>
<protein>
    <recommendedName>
        <fullName evidence="14">Growth hormone-releasing hormone receptor</fullName>
    </recommendedName>
    <alternativeName>
        <fullName evidence="15">Growth hormone-releasing factor receptor</fullName>
    </alternativeName>
</protein>
<dbReference type="GO" id="GO:0005886">
    <property type="term" value="C:plasma membrane"/>
    <property type="evidence" value="ECO:0007669"/>
    <property type="project" value="UniProtKB-SubCell"/>
</dbReference>
<dbReference type="PANTHER" id="PTHR45620:SF6">
    <property type="entry name" value="GROWTH HORMONE-RELEASING HORMONE-LIKE PEPTIDE RECEPTOR"/>
    <property type="match status" value="1"/>
</dbReference>
<evidence type="ECO:0000256" key="7">
    <source>
        <dbReference type="ARBA" id="ARBA00023040"/>
    </source>
</evidence>
<dbReference type="AlphaFoldDB" id="A0AA97K197"/>
<dbReference type="Gene3D" id="4.10.1240.10">
    <property type="entry name" value="GPCR, family 2, extracellular hormone receptor domain"/>
    <property type="match status" value="1"/>
</dbReference>
<evidence type="ECO:0000313" key="20">
    <source>
        <dbReference type="RefSeq" id="XP_054846944.1"/>
    </source>
</evidence>
<dbReference type="PANTHER" id="PTHR45620">
    <property type="entry name" value="PDF RECEPTOR-LIKE PROTEIN-RELATED"/>
    <property type="match status" value="1"/>
</dbReference>
<keyword evidence="5" id="KW-0732">Signal</keyword>
<feature type="transmembrane region" description="Helical" evidence="16">
    <location>
        <begin position="332"/>
        <end position="353"/>
    </location>
</feature>
<dbReference type="PROSITE" id="PS00650">
    <property type="entry name" value="G_PROTEIN_RECEP_F2_2"/>
    <property type="match status" value="1"/>
</dbReference>
<evidence type="ECO:0000256" key="10">
    <source>
        <dbReference type="ARBA" id="ARBA00023170"/>
    </source>
</evidence>
<accession>A0AA97K197</accession>
<dbReference type="FunFam" id="1.20.1070.10:FF:000032">
    <property type="entry name" value="Vasoactive intestinal polypeptide receptor 1"/>
    <property type="match status" value="1"/>
</dbReference>
<feature type="transmembrane region" description="Helical" evidence="16">
    <location>
        <begin position="365"/>
        <end position="384"/>
    </location>
</feature>
<dbReference type="SMART" id="SM00008">
    <property type="entry name" value="HormR"/>
    <property type="match status" value="1"/>
</dbReference>
<feature type="transmembrane region" description="Helical" evidence="16">
    <location>
        <begin position="170"/>
        <end position="191"/>
    </location>
</feature>
<dbReference type="GO" id="GO:0004999">
    <property type="term" value="F:vasoactive intestinal polypeptide receptor activity"/>
    <property type="evidence" value="ECO:0007669"/>
    <property type="project" value="InterPro"/>
</dbReference>
<dbReference type="InterPro" id="IPR050332">
    <property type="entry name" value="GPCR_2"/>
</dbReference>
<dbReference type="PRINTS" id="PR00249">
    <property type="entry name" value="GPCRSECRETIN"/>
</dbReference>
<dbReference type="InterPro" id="IPR017981">
    <property type="entry name" value="GPCR_2-like_7TM"/>
</dbReference>
<dbReference type="FunFam" id="4.10.1240.10:FF:000014">
    <property type="entry name" value="Growth hormone-releasing hormone receptor 2"/>
    <property type="match status" value="1"/>
</dbReference>
<dbReference type="GO" id="GO:0008528">
    <property type="term" value="F:G protein-coupled peptide receptor activity"/>
    <property type="evidence" value="ECO:0007669"/>
    <property type="project" value="TreeGrafter"/>
</dbReference>
<evidence type="ECO:0000259" key="17">
    <source>
        <dbReference type="PROSITE" id="PS50227"/>
    </source>
</evidence>
<evidence type="ECO:0000313" key="19">
    <source>
        <dbReference type="Proteomes" id="UP001190640"/>
    </source>
</evidence>
<evidence type="ECO:0000256" key="9">
    <source>
        <dbReference type="ARBA" id="ARBA00023157"/>
    </source>
</evidence>
<dbReference type="RefSeq" id="XP_054846944.1">
    <property type="nucleotide sequence ID" value="XM_054990969.1"/>
</dbReference>
<evidence type="ECO:0000256" key="4">
    <source>
        <dbReference type="ARBA" id="ARBA00022692"/>
    </source>
</evidence>
<evidence type="ECO:0000256" key="8">
    <source>
        <dbReference type="ARBA" id="ARBA00023136"/>
    </source>
</evidence>
<proteinExistence type="inferred from homology"/>
<dbReference type="SUPFAM" id="SSF81321">
    <property type="entry name" value="Family A G protein-coupled receptor-like"/>
    <property type="match status" value="1"/>
</dbReference>
<dbReference type="InterPro" id="IPR001879">
    <property type="entry name" value="GPCR_2_extracellular_dom"/>
</dbReference>
<keyword evidence="6 16" id="KW-1133">Transmembrane helix</keyword>
<dbReference type="PROSITE" id="PS50261">
    <property type="entry name" value="G_PROTEIN_RECEP_F2_4"/>
    <property type="match status" value="1"/>
</dbReference>
<organism evidence="19 20">
    <name type="scientific">Eublepharis macularius</name>
    <name type="common">Leopard gecko</name>
    <name type="synonym">Cyrtodactylus macularius</name>
    <dbReference type="NCBI Taxonomy" id="481883"/>
    <lineage>
        <taxon>Eukaryota</taxon>
        <taxon>Metazoa</taxon>
        <taxon>Chordata</taxon>
        <taxon>Craniata</taxon>
        <taxon>Vertebrata</taxon>
        <taxon>Euteleostomi</taxon>
        <taxon>Lepidosauria</taxon>
        <taxon>Squamata</taxon>
        <taxon>Bifurcata</taxon>
        <taxon>Gekkota</taxon>
        <taxon>Eublepharidae</taxon>
        <taxon>Eublepharinae</taxon>
        <taxon>Eublepharis</taxon>
    </lineage>
</organism>
<evidence type="ECO:0000256" key="12">
    <source>
        <dbReference type="ARBA" id="ARBA00023224"/>
    </source>
</evidence>
<feature type="domain" description="G-protein coupled receptors family 2 profile 2" evidence="18">
    <location>
        <begin position="133"/>
        <end position="385"/>
    </location>
</feature>
<evidence type="ECO:0000256" key="6">
    <source>
        <dbReference type="ARBA" id="ARBA00022989"/>
    </source>
</evidence>
<feature type="domain" description="G-protein coupled receptors family 2 profile 1" evidence="17">
    <location>
        <begin position="40"/>
        <end position="117"/>
    </location>
</feature>
<evidence type="ECO:0000256" key="14">
    <source>
        <dbReference type="ARBA" id="ARBA00071070"/>
    </source>
</evidence>
<keyword evidence="3" id="KW-1003">Cell membrane</keyword>
<sequence>MAVFPPLQEKGEDAVGPQGKVASIHPECKIFQQVMKDEAQCLGKNHSLSPDFTGCAGVWDGLSCWPQATFGEVVTVSCPGFFEEITNIQGFLHRNCTPGNYWSEPFPPYSVACGFEDSLTKGPEDQKSYYSAFWYIYTTGYATSLVSLFTALLIFTLFRKFHCTRNYIHTHLFVSFILRAAAIFTKDAILFSDDSMDHCLMSTVLCKAAVAFFQLSILANFFWLLVEGLYLQTLLILTFVSDKQYAWKFVLIGWGAPLTITSAWILARIYQQNTGCWDDEEESSAVLWIIKGPILFTVLVNFIIFLNVIRILVQKLKSSEAGGRHPRHFVRLAKSTLFLIPLFGAHYVVFAFFPEGTGTDARLYIELGLGSFQGFFVALLYCFLNGEVQTEFKKHLRKWHYQHYLSFTRKHRSLSGDNSPVNYVTQLSLLDRLSPQRSNCQNGSSSV</sequence>
<dbReference type="InterPro" id="IPR036445">
    <property type="entry name" value="GPCR_2_extracell_dom_sf"/>
</dbReference>
<dbReference type="GO" id="GO:0007188">
    <property type="term" value="P:adenylate cyclase-modulating G protein-coupled receptor signaling pathway"/>
    <property type="evidence" value="ECO:0007669"/>
    <property type="project" value="TreeGrafter"/>
</dbReference>
<dbReference type="InterPro" id="IPR000832">
    <property type="entry name" value="GPCR_2_secretin-like"/>
</dbReference>
<dbReference type="GO" id="GO:0017046">
    <property type="term" value="F:peptide hormone binding"/>
    <property type="evidence" value="ECO:0007669"/>
    <property type="project" value="TreeGrafter"/>
</dbReference>
<dbReference type="GO" id="GO:0051240">
    <property type="term" value="P:positive regulation of multicellular organismal process"/>
    <property type="evidence" value="ECO:0007669"/>
    <property type="project" value="UniProtKB-ARBA"/>
</dbReference>
<keyword evidence="10" id="KW-0675">Receptor</keyword>
<evidence type="ECO:0000256" key="13">
    <source>
        <dbReference type="ARBA" id="ARBA00055347"/>
    </source>
</evidence>
<feature type="transmembrane region" description="Helical" evidence="16">
    <location>
        <begin position="134"/>
        <end position="158"/>
    </location>
</feature>
<dbReference type="PRINTS" id="PR01154">
    <property type="entry name" value="VIP1RECEPTOR"/>
</dbReference>
<gene>
    <name evidence="20" type="primary">LOC129337368</name>
</gene>
<evidence type="ECO:0000256" key="1">
    <source>
        <dbReference type="ARBA" id="ARBA00004651"/>
    </source>
</evidence>
<dbReference type="InterPro" id="IPR001771">
    <property type="entry name" value="GPCR_2_VIP_rcpt_1"/>
</dbReference>
<comment type="similarity">
    <text evidence="2">Belongs to the G-protein coupled receptor 2 family.</text>
</comment>
<evidence type="ECO:0000256" key="3">
    <source>
        <dbReference type="ARBA" id="ARBA00022475"/>
    </source>
</evidence>
<keyword evidence="19" id="KW-1185">Reference proteome</keyword>
<dbReference type="Gene3D" id="1.20.1070.10">
    <property type="entry name" value="Rhodopsin 7-helix transmembrane proteins"/>
    <property type="match status" value="1"/>
</dbReference>
<evidence type="ECO:0000259" key="18">
    <source>
        <dbReference type="PROSITE" id="PS50261"/>
    </source>
</evidence>
<evidence type="ECO:0000256" key="11">
    <source>
        <dbReference type="ARBA" id="ARBA00023180"/>
    </source>
</evidence>
<comment type="function">
    <text evidence="13">Receptor for GRF, coupled to G proteins which activate adenylyl cyclase. Stimulates somatotroph cell growth, growth hormone gene transcription and growth hormone secretion.</text>
</comment>
<reference evidence="20" key="1">
    <citation type="submission" date="2025-08" db="UniProtKB">
        <authorList>
            <consortium name="RefSeq"/>
        </authorList>
    </citation>
    <scope>IDENTIFICATION</scope>
    <source>
        <tissue evidence="20">Blood</tissue>
    </source>
</reference>
<keyword evidence="7" id="KW-0297">G-protein coupled receptor</keyword>
<dbReference type="GO" id="GO:0016520">
    <property type="term" value="F:growth hormone-releasing hormone receptor activity"/>
    <property type="evidence" value="ECO:0007669"/>
    <property type="project" value="UniProtKB-ARBA"/>
</dbReference>
<keyword evidence="12" id="KW-0807">Transducer</keyword>
<keyword evidence="4 16" id="KW-0812">Transmembrane</keyword>
<dbReference type="KEGG" id="emc:129337368"/>
<keyword evidence="11" id="KW-0325">Glycoprotein</keyword>
<dbReference type="Proteomes" id="UP001190640">
    <property type="component" value="Chromosome 11"/>
</dbReference>
<evidence type="ECO:0000256" key="5">
    <source>
        <dbReference type="ARBA" id="ARBA00022729"/>
    </source>
</evidence>
<dbReference type="PROSITE" id="PS50227">
    <property type="entry name" value="G_PROTEIN_RECEP_F2_3"/>
    <property type="match status" value="1"/>
</dbReference>
<dbReference type="Pfam" id="PF00002">
    <property type="entry name" value="7tm_2"/>
    <property type="match status" value="1"/>
</dbReference>
<feature type="transmembrane region" description="Helical" evidence="16">
    <location>
        <begin position="249"/>
        <end position="267"/>
    </location>
</feature>
<dbReference type="InterPro" id="IPR017983">
    <property type="entry name" value="GPCR_2_secretin-like_CS"/>
</dbReference>
<dbReference type="Pfam" id="PF02793">
    <property type="entry name" value="HRM"/>
    <property type="match status" value="1"/>
</dbReference>
<dbReference type="SUPFAM" id="SSF111418">
    <property type="entry name" value="Hormone receptor domain"/>
    <property type="match status" value="1"/>
</dbReference>
<comment type="subcellular location">
    <subcellularLocation>
        <location evidence="1">Cell membrane</location>
        <topology evidence="1">Multi-pass membrane protein</topology>
    </subcellularLocation>
</comment>
<name>A0AA97K197_EUBMA</name>
<keyword evidence="9" id="KW-1015">Disulfide bond</keyword>
<dbReference type="PROSITE" id="PS00649">
    <property type="entry name" value="G_PROTEIN_RECEP_F2_1"/>
    <property type="match status" value="1"/>
</dbReference>
<dbReference type="GeneID" id="129337368"/>
<feature type="transmembrane region" description="Helical" evidence="16">
    <location>
        <begin position="211"/>
        <end position="237"/>
    </location>
</feature>
<feature type="transmembrane region" description="Helical" evidence="16">
    <location>
        <begin position="287"/>
        <end position="312"/>
    </location>
</feature>
<evidence type="ECO:0000256" key="16">
    <source>
        <dbReference type="SAM" id="Phobius"/>
    </source>
</evidence>
<evidence type="ECO:0000256" key="15">
    <source>
        <dbReference type="ARBA" id="ARBA00079039"/>
    </source>
</evidence>